<dbReference type="InterPro" id="IPR014476">
    <property type="entry name" value="AHL15-29"/>
</dbReference>
<dbReference type="SUPFAM" id="SSF117856">
    <property type="entry name" value="AF0104/ALDC/Ptd012-like"/>
    <property type="match status" value="1"/>
</dbReference>
<keyword evidence="2" id="KW-0238">DNA-binding</keyword>
<feature type="domain" description="PPC" evidence="6">
    <location>
        <begin position="101"/>
        <end position="247"/>
    </location>
</feature>
<keyword evidence="3" id="KW-0804">Transcription</keyword>
<dbReference type="PROSITE" id="PS51742">
    <property type="entry name" value="PPC"/>
    <property type="match status" value="1"/>
</dbReference>
<dbReference type="GO" id="GO:0003700">
    <property type="term" value="F:DNA-binding transcription factor activity"/>
    <property type="evidence" value="ECO:0007669"/>
    <property type="project" value="TreeGrafter"/>
</dbReference>
<dbReference type="GO" id="GO:0003680">
    <property type="term" value="F:minor groove of adenine-thymine-rich DNA binding"/>
    <property type="evidence" value="ECO:0007669"/>
    <property type="project" value="InterPro"/>
</dbReference>
<accession>A0A445F0E1</accession>
<evidence type="ECO:0000256" key="1">
    <source>
        <dbReference type="ARBA" id="ARBA00023015"/>
    </source>
</evidence>
<keyword evidence="8" id="KW-1185">Reference proteome</keyword>
<evidence type="ECO:0000256" key="4">
    <source>
        <dbReference type="ARBA" id="ARBA00023242"/>
    </source>
</evidence>
<evidence type="ECO:0000259" key="6">
    <source>
        <dbReference type="PROSITE" id="PS51742"/>
    </source>
</evidence>
<dbReference type="PANTHER" id="PTHR31100">
    <property type="entry name" value="AT-HOOK MOTIF NUCLEAR-LOCALIZED PROTEIN 15"/>
    <property type="match status" value="1"/>
</dbReference>
<feature type="region of interest" description="Disordered" evidence="5">
    <location>
        <begin position="30"/>
        <end position="96"/>
    </location>
</feature>
<dbReference type="Gene3D" id="3.30.1330.80">
    <property type="entry name" value="Hypothetical protein, similar to alpha- acetolactate decarboxylase, domain 2"/>
    <property type="match status" value="1"/>
</dbReference>
<comment type="caution">
    <text evidence="7">The sequence shown here is derived from an EMBL/GenBank/DDBJ whole genome shotgun (WGS) entry which is preliminary data.</text>
</comment>
<evidence type="ECO:0000313" key="7">
    <source>
        <dbReference type="EMBL" id="RZB42293.1"/>
    </source>
</evidence>
<dbReference type="FunFam" id="3.30.1330.80:FF:000009">
    <property type="entry name" value="AT-hook motif nuclear-localized protein 17"/>
    <property type="match status" value="1"/>
</dbReference>
<evidence type="ECO:0000256" key="5">
    <source>
        <dbReference type="SAM" id="MobiDB-lite"/>
    </source>
</evidence>
<reference evidence="7 8" key="1">
    <citation type="submission" date="2018-09" db="EMBL/GenBank/DDBJ databases">
        <title>A high-quality reference genome of wild soybean provides a powerful tool to mine soybean genomes.</title>
        <authorList>
            <person name="Xie M."/>
            <person name="Chung C.Y.L."/>
            <person name="Li M.-W."/>
            <person name="Wong F.-L."/>
            <person name="Chan T.-F."/>
            <person name="Lam H.-M."/>
        </authorList>
    </citation>
    <scope>NUCLEOTIDE SEQUENCE [LARGE SCALE GENOMIC DNA]</scope>
    <source>
        <strain evidence="8">cv. W05</strain>
        <tissue evidence="7">Hypocotyl of etiolated seedlings</tissue>
    </source>
</reference>
<name>A0A445F0E1_GLYSO</name>
<evidence type="ECO:0000256" key="3">
    <source>
        <dbReference type="ARBA" id="ARBA00023163"/>
    </source>
</evidence>
<organism evidence="7 8">
    <name type="scientific">Glycine soja</name>
    <name type="common">Wild soybean</name>
    <dbReference type="NCBI Taxonomy" id="3848"/>
    <lineage>
        <taxon>Eukaryota</taxon>
        <taxon>Viridiplantae</taxon>
        <taxon>Streptophyta</taxon>
        <taxon>Embryophyta</taxon>
        <taxon>Tracheophyta</taxon>
        <taxon>Spermatophyta</taxon>
        <taxon>Magnoliopsida</taxon>
        <taxon>eudicotyledons</taxon>
        <taxon>Gunneridae</taxon>
        <taxon>Pentapetalae</taxon>
        <taxon>rosids</taxon>
        <taxon>fabids</taxon>
        <taxon>Fabales</taxon>
        <taxon>Fabaceae</taxon>
        <taxon>Papilionoideae</taxon>
        <taxon>50 kb inversion clade</taxon>
        <taxon>NPAAA clade</taxon>
        <taxon>indigoferoid/millettioid clade</taxon>
        <taxon>Phaseoleae</taxon>
        <taxon>Glycine</taxon>
        <taxon>Glycine subgen. Soja</taxon>
    </lineage>
</organism>
<dbReference type="GO" id="GO:0005634">
    <property type="term" value="C:nucleus"/>
    <property type="evidence" value="ECO:0007669"/>
    <property type="project" value="TreeGrafter"/>
</dbReference>
<protein>
    <submittedName>
        <fullName evidence="7">AT-hook motif nuclear-localized protein 17</fullName>
    </submittedName>
</protein>
<feature type="compositionally biased region" description="Low complexity" evidence="5">
    <location>
        <begin position="46"/>
        <end position="55"/>
    </location>
</feature>
<dbReference type="PANTHER" id="PTHR31100:SF63">
    <property type="entry name" value="AT-HOOK MOTIF NUCLEAR-LOCALIZED PROTEIN"/>
    <property type="match status" value="1"/>
</dbReference>
<dbReference type="InterPro" id="IPR005175">
    <property type="entry name" value="PPC_dom"/>
</dbReference>
<dbReference type="Pfam" id="PF03479">
    <property type="entry name" value="PCC"/>
    <property type="match status" value="1"/>
</dbReference>
<evidence type="ECO:0000313" key="8">
    <source>
        <dbReference type="Proteomes" id="UP000289340"/>
    </source>
</evidence>
<dbReference type="AlphaFoldDB" id="A0A445F0E1"/>
<feature type="compositionally biased region" description="Basic and acidic residues" evidence="5">
    <location>
        <begin position="30"/>
        <end position="45"/>
    </location>
</feature>
<feature type="compositionally biased region" description="Polar residues" evidence="5">
    <location>
        <begin position="62"/>
        <end position="75"/>
    </location>
</feature>
<gene>
    <name evidence="7" type="ORF">D0Y65_053037</name>
</gene>
<keyword evidence="1" id="KW-0805">Transcription regulation</keyword>
<dbReference type="Proteomes" id="UP000289340">
    <property type="component" value="Chromosome 20"/>
</dbReference>
<evidence type="ECO:0000256" key="2">
    <source>
        <dbReference type="ARBA" id="ARBA00023125"/>
    </source>
</evidence>
<sequence length="276" mass="29850">MTPPTMHYGVLALQGYSNPCDQHELKRDFKPLHHPQDSTSSRDNHTSSSSQRSCCPPSPTTNQPLENLPLTNSPTKKPRGRFAGSKNKPKTTPFLVAQPMEPSMKVIIVNVTSSSDIIESILDVVHRGHVSLTVLSSSGTIMEVTLHNSSHGAGALPLCGPFTLLSLNGSYLYNNHYTLHPGATLVPPLSFGISFSTSQGQVFGGAIGGRVIAGNDVSLSICTFKNPVMYKYASRDKEKNEGNNNNNNNYNNNSKDFIGSSELLGFNMISCGVRGW</sequence>
<dbReference type="CDD" id="cd11378">
    <property type="entry name" value="DUF296"/>
    <property type="match status" value="1"/>
</dbReference>
<proteinExistence type="predicted"/>
<keyword evidence="4" id="KW-0539">Nucleus</keyword>
<dbReference type="EMBL" id="QZWG01000020">
    <property type="protein sequence ID" value="RZB42293.1"/>
    <property type="molecule type" value="Genomic_DNA"/>
</dbReference>